<sequence>MSNTINEVRYRSTAGNMSETRWLDHQTLIDNAWKPFAFPVSLLPTQNTKAKNAPVTQCCGVRKEVKNMPGDVSLCIVRIFELDADCTRQFWTRRCCCCAALSVMVVRSTVASTLHATASFRRPSWYHPPTLTA</sequence>
<dbReference type="HOGENOM" id="CLU_1906675_0_0_1"/>
<dbReference type="AlphaFoldDB" id="N1PES7"/>
<evidence type="ECO:0000313" key="2">
    <source>
        <dbReference type="Proteomes" id="UP000016933"/>
    </source>
</evidence>
<evidence type="ECO:0000313" key="1">
    <source>
        <dbReference type="EMBL" id="EME39776.1"/>
    </source>
</evidence>
<keyword evidence="2" id="KW-1185">Reference proteome</keyword>
<reference evidence="1 2" key="2">
    <citation type="journal article" date="2012" name="PLoS Pathog.">
        <title>Diverse lifestyles and strategies of plant pathogenesis encoded in the genomes of eighteen Dothideomycetes fungi.</title>
        <authorList>
            <person name="Ohm R.A."/>
            <person name="Feau N."/>
            <person name="Henrissat B."/>
            <person name="Schoch C.L."/>
            <person name="Horwitz B.A."/>
            <person name="Barry K.W."/>
            <person name="Condon B.J."/>
            <person name="Copeland A.C."/>
            <person name="Dhillon B."/>
            <person name="Glaser F."/>
            <person name="Hesse C.N."/>
            <person name="Kosti I."/>
            <person name="LaButti K."/>
            <person name="Lindquist E.A."/>
            <person name="Lucas S."/>
            <person name="Salamov A.A."/>
            <person name="Bradshaw R.E."/>
            <person name="Ciuffetti L."/>
            <person name="Hamelin R.C."/>
            <person name="Kema G.H.J."/>
            <person name="Lawrence C."/>
            <person name="Scott J.A."/>
            <person name="Spatafora J.W."/>
            <person name="Turgeon B.G."/>
            <person name="de Wit P.J.G.M."/>
            <person name="Zhong S."/>
            <person name="Goodwin S.B."/>
            <person name="Grigoriev I.V."/>
        </authorList>
    </citation>
    <scope>NUCLEOTIDE SEQUENCE [LARGE SCALE GENOMIC DNA]</scope>
    <source>
        <strain evidence="2">NZE10 / CBS 128990</strain>
    </source>
</reference>
<accession>N1PES7</accession>
<protein>
    <submittedName>
        <fullName evidence="1">Uncharacterized protein</fullName>
    </submittedName>
</protein>
<gene>
    <name evidence="1" type="ORF">DOTSEDRAFT_74620</name>
</gene>
<organism evidence="1 2">
    <name type="scientific">Dothistroma septosporum (strain NZE10 / CBS 128990)</name>
    <name type="common">Red band needle blight fungus</name>
    <name type="synonym">Mycosphaerella pini</name>
    <dbReference type="NCBI Taxonomy" id="675120"/>
    <lineage>
        <taxon>Eukaryota</taxon>
        <taxon>Fungi</taxon>
        <taxon>Dikarya</taxon>
        <taxon>Ascomycota</taxon>
        <taxon>Pezizomycotina</taxon>
        <taxon>Dothideomycetes</taxon>
        <taxon>Dothideomycetidae</taxon>
        <taxon>Mycosphaerellales</taxon>
        <taxon>Mycosphaerellaceae</taxon>
        <taxon>Dothistroma</taxon>
    </lineage>
</organism>
<reference evidence="2" key="1">
    <citation type="journal article" date="2012" name="PLoS Genet.">
        <title>The genomes of the fungal plant pathogens Cladosporium fulvum and Dothistroma septosporum reveal adaptation to different hosts and lifestyles but also signatures of common ancestry.</title>
        <authorList>
            <person name="de Wit P.J.G.M."/>
            <person name="van der Burgt A."/>
            <person name="Oekmen B."/>
            <person name="Stergiopoulos I."/>
            <person name="Abd-Elsalam K.A."/>
            <person name="Aerts A.L."/>
            <person name="Bahkali A.H."/>
            <person name="Beenen H.G."/>
            <person name="Chettri P."/>
            <person name="Cox M.P."/>
            <person name="Datema E."/>
            <person name="de Vries R.P."/>
            <person name="Dhillon B."/>
            <person name="Ganley A.R."/>
            <person name="Griffiths S.A."/>
            <person name="Guo Y."/>
            <person name="Hamelin R.C."/>
            <person name="Henrissat B."/>
            <person name="Kabir M.S."/>
            <person name="Jashni M.K."/>
            <person name="Kema G."/>
            <person name="Klaubauf S."/>
            <person name="Lapidus A."/>
            <person name="Levasseur A."/>
            <person name="Lindquist E."/>
            <person name="Mehrabi R."/>
            <person name="Ohm R.A."/>
            <person name="Owen T.J."/>
            <person name="Salamov A."/>
            <person name="Schwelm A."/>
            <person name="Schijlen E."/>
            <person name="Sun H."/>
            <person name="van den Burg H.A."/>
            <person name="van Ham R.C.H.J."/>
            <person name="Zhang S."/>
            <person name="Goodwin S.B."/>
            <person name="Grigoriev I.V."/>
            <person name="Collemare J."/>
            <person name="Bradshaw R.E."/>
        </authorList>
    </citation>
    <scope>NUCLEOTIDE SEQUENCE [LARGE SCALE GENOMIC DNA]</scope>
    <source>
        <strain evidence="2">NZE10 / CBS 128990</strain>
    </source>
</reference>
<dbReference type="Proteomes" id="UP000016933">
    <property type="component" value="Unassembled WGS sequence"/>
</dbReference>
<name>N1PES7_DOTSN</name>
<proteinExistence type="predicted"/>
<dbReference type="EMBL" id="KB446544">
    <property type="protein sequence ID" value="EME39776.1"/>
    <property type="molecule type" value="Genomic_DNA"/>
</dbReference>